<keyword evidence="5" id="KW-0255">Endonuclease</keyword>
<dbReference type="AlphaFoldDB" id="A0A226EBB1"/>
<evidence type="ECO:0000259" key="8">
    <source>
        <dbReference type="PROSITE" id="PS50878"/>
    </source>
</evidence>
<evidence type="ECO:0000256" key="4">
    <source>
        <dbReference type="ARBA" id="ARBA00022722"/>
    </source>
</evidence>
<dbReference type="CDD" id="cd09274">
    <property type="entry name" value="RNase_HI_RT_Ty3"/>
    <property type="match status" value="1"/>
</dbReference>
<evidence type="ECO:0000256" key="1">
    <source>
        <dbReference type="ARBA" id="ARBA00012493"/>
    </source>
</evidence>
<dbReference type="PROSITE" id="PS50994">
    <property type="entry name" value="INTEGRASE"/>
    <property type="match status" value="1"/>
</dbReference>
<dbReference type="FunFam" id="3.30.420.10:FF:000032">
    <property type="entry name" value="Retrovirus-related Pol polyprotein from transposon 297-like Protein"/>
    <property type="match status" value="1"/>
</dbReference>
<name>A0A226EBB1_FOLCA</name>
<dbReference type="FunFam" id="3.10.20.370:FF:000001">
    <property type="entry name" value="Retrovirus-related Pol polyprotein from transposon 17.6-like protein"/>
    <property type="match status" value="1"/>
</dbReference>
<feature type="domain" description="Reverse transcriptase" evidence="8">
    <location>
        <begin position="1"/>
        <end position="248"/>
    </location>
</feature>
<dbReference type="Pfam" id="PF00078">
    <property type="entry name" value="RVT_1"/>
    <property type="match status" value="1"/>
</dbReference>
<dbReference type="GO" id="GO:0015074">
    <property type="term" value="P:DNA integration"/>
    <property type="evidence" value="ECO:0007669"/>
    <property type="project" value="InterPro"/>
</dbReference>
<dbReference type="STRING" id="158441.A0A226EBB1"/>
<dbReference type="FunFam" id="3.30.70.270:FF:000020">
    <property type="entry name" value="Transposon Tf2-6 polyprotein-like Protein"/>
    <property type="match status" value="1"/>
</dbReference>
<dbReference type="EC" id="2.7.7.49" evidence="1"/>
<dbReference type="CDD" id="cd01647">
    <property type="entry name" value="RT_LTR"/>
    <property type="match status" value="1"/>
</dbReference>
<evidence type="ECO:0000313" key="10">
    <source>
        <dbReference type="EMBL" id="OXA54317.1"/>
    </source>
</evidence>
<keyword evidence="11" id="KW-1185">Reference proteome</keyword>
<dbReference type="Gene3D" id="1.10.340.70">
    <property type="match status" value="1"/>
</dbReference>
<dbReference type="Pfam" id="PF17921">
    <property type="entry name" value="Integrase_H2C2"/>
    <property type="match status" value="1"/>
</dbReference>
<proteinExistence type="predicted"/>
<dbReference type="Pfam" id="PF17917">
    <property type="entry name" value="RT_RNaseH"/>
    <property type="match status" value="1"/>
</dbReference>
<keyword evidence="3" id="KW-0548">Nucleotidyltransferase</keyword>
<evidence type="ECO:0000256" key="5">
    <source>
        <dbReference type="ARBA" id="ARBA00022759"/>
    </source>
</evidence>
<dbReference type="GO" id="GO:0003964">
    <property type="term" value="F:RNA-directed DNA polymerase activity"/>
    <property type="evidence" value="ECO:0007669"/>
    <property type="project" value="UniProtKB-KW"/>
</dbReference>
<dbReference type="GO" id="GO:0004519">
    <property type="term" value="F:endonuclease activity"/>
    <property type="evidence" value="ECO:0007669"/>
    <property type="project" value="UniProtKB-KW"/>
</dbReference>
<keyword evidence="6" id="KW-0378">Hydrolase</keyword>
<dbReference type="InterPro" id="IPR036397">
    <property type="entry name" value="RNaseH_sf"/>
</dbReference>
<dbReference type="GO" id="GO:0003676">
    <property type="term" value="F:nucleic acid binding"/>
    <property type="evidence" value="ECO:0007669"/>
    <property type="project" value="InterPro"/>
</dbReference>
<dbReference type="Gene3D" id="3.10.20.370">
    <property type="match status" value="1"/>
</dbReference>
<evidence type="ECO:0000259" key="9">
    <source>
        <dbReference type="PROSITE" id="PS50994"/>
    </source>
</evidence>
<feature type="domain" description="Integrase catalytic" evidence="9">
    <location>
        <begin position="612"/>
        <end position="770"/>
    </location>
</feature>
<dbReference type="InterPro" id="IPR001584">
    <property type="entry name" value="Integrase_cat-core"/>
</dbReference>
<dbReference type="PANTHER" id="PTHR37984:SF5">
    <property type="entry name" value="PROTEIN NYNRIN-LIKE"/>
    <property type="match status" value="1"/>
</dbReference>
<dbReference type="Gene3D" id="3.30.420.10">
    <property type="entry name" value="Ribonuclease H-like superfamily/Ribonuclease H"/>
    <property type="match status" value="1"/>
</dbReference>
<evidence type="ECO:0000256" key="3">
    <source>
        <dbReference type="ARBA" id="ARBA00022695"/>
    </source>
</evidence>
<evidence type="ECO:0000313" key="11">
    <source>
        <dbReference type="Proteomes" id="UP000198287"/>
    </source>
</evidence>
<dbReference type="EMBL" id="LNIX01000005">
    <property type="protein sequence ID" value="OXA54317.1"/>
    <property type="molecule type" value="Genomic_DNA"/>
</dbReference>
<evidence type="ECO:0000256" key="7">
    <source>
        <dbReference type="ARBA" id="ARBA00022918"/>
    </source>
</evidence>
<sequence length="942" mass="107001">MSTLHGLQPLQRAEISSLLNEFPAVMSEKIGRTTLTQCELTVTDNPIAQRAYRVSPHKRTLITQHVKKMLELGIIRESNSPWASPINLVKQGDEYRCTLDYRKLNKCIPNDPFYIPHMDSLLERLGPARFFTKIDLRKGYWQIAMHPDSIKYTAFICHEGKYEFLRMPFGLSIAVAKFQRFVNNLLKNARGVFADAYLDDIIIYSSTWKEHLKHVRFVLEQLQAAGLTANVAKCSFGLTTISYLGFIISPDGVSTDPRKTSSILEFPIPHNPKEVKRFLGLCGWYRHFIKHFSSKSEPLNALLRGTQLFIWGEAQQKAFDLLKQELIHTVTLALPDFHKPFVLRTDASGVGLGAVLSNRDLDGTDRPIAFASRSLSHAERNYDGPELEGLAIIYAFKKFEHYLDGREFHLETDARALTYIHKHKDVNSKIMRWALRIQDFQFTVSHIAGTQNVVADALSRAPTDPPQVDELEDHMLVPTNSTFLALLQAPVTPLLTLPAIRTAQDADPEVQALLTDLPESFSLSDGILYKNGKNTARLPFIPQAMRRSVLHFFHDSPLAGHLGYRKTMARLLRRVFWFGMHEDIYAYIRSCATCQAVKNPTSKPHGSLQSVLPQGPWDMLAMDLMGPLPRSANRNTYLLVVVDHFSKWVELFALKDATAPLIARTLEREIFCRFGAPASILSDNATNFRGKVLANLMKAWGIEQKFTTTYHPQGNITERVNRNLRAMLSAYTHSKHSKWDEFLPETALALRTAVHSSTGFSPALLNLGREPKLPLDYAVNPVHSDGFDSRIDYSTKLIDRLASLYSQAKLNIEKSCEEQKRHYDKRHKNITFKPNDLVLLKTHHLSKKSEKFSKKLAIRWDGPFRIVAQLTPVTYTIVKMVPDAQPTIHNVKHLKPFFDRPSHLSDYFACSSPENISMSDITVVESSDQGHSYHLRSRNLLV</sequence>
<dbReference type="InterPro" id="IPR050951">
    <property type="entry name" value="Retrovirus_Pol_polyprotein"/>
</dbReference>
<dbReference type="Gene3D" id="3.10.10.10">
    <property type="entry name" value="HIV Type 1 Reverse Transcriptase, subunit A, domain 1"/>
    <property type="match status" value="1"/>
</dbReference>
<dbReference type="SUPFAM" id="SSF53098">
    <property type="entry name" value="Ribonuclease H-like"/>
    <property type="match status" value="1"/>
</dbReference>
<dbReference type="PROSITE" id="PS50878">
    <property type="entry name" value="RT_POL"/>
    <property type="match status" value="1"/>
</dbReference>
<accession>A0A226EBB1</accession>
<evidence type="ECO:0000256" key="6">
    <source>
        <dbReference type="ARBA" id="ARBA00022801"/>
    </source>
</evidence>
<dbReference type="InterPro" id="IPR043128">
    <property type="entry name" value="Rev_trsase/Diguanyl_cyclase"/>
</dbReference>
<dbReference type="FunFam" id="1.10.340.70:FF:000001">
    <property type="entry name" value="Retrovirus-related Pol polyprotein from transposon gypsy-like Protein"/>
    <property type="match status" value="1"/>
</dbReference>
<dbReference type="InterPro" id="IPR041588">
    <property type="entry name" value="Integrase_H2C2"/>
</dbReference>
<keyword evidence="4" id="KW-0540">Nuclease</keyword>
<dbReference type="InterPro" id="IPR012337">
    <property type="entry name" value="RNaseH-like_sf"/>
</dbReference>
<evidence type="ECO:0000256" key="2">
    <source>
        <dbReference type="ARBA" id="ARBA00022679"/>
    </source>
</evidence>
<dbReference type="PANTHER" id="PTHR37984">
    <property type="entry name" value="PROTEIN CBG26694"/>
    <property type="match status" value="1"/>
</dbReference>
<dbReference type="GO" id="GO:0042575">
    <property type="term" value="C:DNA polymerase complex"/>
    <property type="evidence" value="ECO:0007669"/>
    <property type="project" value="UniProtKB-ARBA"/>
</dbReference>
<dbReference type="InterPro" id="IPR041373">
    <property type="entry name" value="RT_RNaseH"/>
</dbReference>
<dbReference type="Gene3D" id="3.30.70.270">
    <property type="match status" value="2"/>
</dbReference>
<dbReference type="GO" id="GO:0016787">
    <property type="term" value="F:hydrolase activity"/>
    <property type="evidence" value="ECO:0007669"/>
    <property type="project" value="UniProtKB-KW"/>
</dbReference>
<dbReference type="Pfam" id="PF00665">
    <property type="entry name" value="rve"/>
    <property type="match status" value="1"/>
</dbReference>
<keyword evidence="2" id="KW-0808">Transferase</keyword>
<dbReference type="InterPro" id="IPR043502">
    <property type="entry name" value="DNA/RNA_pol_sf"/>
</dbReference>
<dbReference type="InterPro" id="IPR000477">
    <property type="entry name" value="RT_dom"/>
</dbReference>
<dbReference type="Proteomes" id="UP000198287">
    <property type="component" value="Unassembled WGS sequence"/>
</dbReference>
<reference evidence="10 11" key="1">
    <citation type="submission" date="2015-12" db="EMBL/GenBank/DDBJ databases">
        <title>The genome of Folsomia candida.</title>
        <authorList>
            <person name="Faddeeva A."/>
            <person name="Derks M.F."/>
            <person name="Anvar Y."/>
            <person name="Smit S."/>
            <person name="Van Straalen N."/>
            <person name="Roelofs D."/>
        </authorList>
    </citation>
    <scope>NUCLEOTIDE SEQUENCE [LARGE SCALE GENOMIC DNA]</scope>
    <source>
        <strain evidence="10 11">VU population</strain>
        <tissue evidence="10">Whole body</tissue>
    </source>
</reference>
<dbReference type="OrthoDB" id="5978043at2759"/>
<keyword evidence="7" id="KW-0695">RNA-directed DNA polymerase</keyword>
<protein>
    <recommendedName>
        <fullName evidence="1">RNA-directed DNA polymerase</fullName>
        <ecNumber evidence="1">2.7.7.49</ecNumber>
    </recommendedName>
</protein>
<comment type="caution">
    <text evidence="10">The sequence shown here is derived from an EMBL/GenBank/DDBJ whole genome shotgun (WGS) entry which is preliminary data.</text>
</comment>
<organism evidence="10 11">
    <name type="scientific">Folsomia candida</name>
    <name type="common">Springtail</name>
    <dbReference type="NCBI Taxonomy" id="158441"/>
    <lineage>
        <taxon>Eukaryota</taxon>
        <taxon>Metazoa</taxon>
        <taxon>Ecdysozoa</taxon>
        <taxon>Arthropoda</taxon>
        <taxon>Hexapoda</taxon>
        <taxon>Collembola</taxon>
        <taxon>Entomobryomorpha</taxon>
        <taxon>Isotomoidea</taxon>
        <taxon>Isotomidae</taxon>
        <taxon>Proisotominae</taxon>
        <taxon>Folsomia</taxon>
    </lineage>
</organism>
<gene>
    <name evidence="10" type="ORF">Fcan01_11459</name>
</gene>
<dbReference type="SUPFAM" id="SSF56672">
    <property type="entry name" value="DNA/RNA polymerases"/>
    <property type="match status" value="1"/>
</dbReference>
<dbReference type="OMA" id="SICTHHI"/>